<dbReference type="Gene3D" id="3.40.50.300">
    <property type="entry name" value="P-loop containing nucleotide triphosphate hydrolases"/>
    <property type="match status" value="2"/>
</dbReference>
<dbReference type="GO" id="GO:0042254">
    <property type="term" value="P:ribosome biogenesis"/>
    <property type="evidence" value="ECO:0007669"/>
    <property type="project" value="UniProtKB-KW"/>
</dbReference>
<dbReference type="GO" id="GO:0005525">
    <property type="term" value="F:GTP binding"/>
    <property type="evidence" value="ECO:0007669"/>
    <property type="project" value="UniProtKB-KW"/>
</dbReference>
<protein>
    <recommendedName>
        <fullName evidence="2">GTPase Der</fullName>
    </recommendedName>
    <alternativeName>
        <fullName evidence="7">GTP-binding protein EngA</fullName>
    </alternativeName>
</protein>
<dbReference type="FunFam" id="3.30.300.20:FF:000004">
    <property type="entry name" value="GTPase Der"/>
    <property type="match status" value="1"/>
</dbReference>
<dbReference type="PANTHER" id="PTHR43834:SF6">
    <property type="entry name" value="GTPASE DER"/>
    <property type="match status" value="1"/>
</dbReference>
<dbReference type="FunFam" id="3.40.50.300:FF:000040">
    <property type="entry name" value="GTPase Der"/>
    <property type="match status" value="1"/>
</dbReference>
<evidence type="ECO:0000313" key="11">
    <source>
        <dbReference type="EMBL" id="HIT16845.1"/>
    </source>
</evidence>
<dbReference type="HAMAP" id="MF_00195">
    <property type="entry name" value="GTPase_Der"/>
    <property type="match status" value="1"/>
</dbReference>
<dbReference type="InterPro" id="IPR032859">
    <property type="entry name" value="KH_dom-like"/>
</dbReference>
<evidence type="ECO:0000256" key="8">
    <source>
        <dbReference type="ARBA" id="ARBA00053470"/>
    </source>
</evidence>
<evidence type="ECO:0000313" key="12">
    <source>
        <dbReference type="Proteomes" id="UP000886893"/>
    </source>
</evidence>
<keyword evidence="5" id="KW-0547">Nucleotide-binding</keyword>
<sequence length="376" mass="42747">IEIENKPFQESIRIQAEIAIQEADVIVFVCDGRQDITEDDLLIAKILKKSNKPILLAINKIDDITLTAEAYQFYQLGIDSDLTIISCNHGIGIGDLLDRIIEHLPVISTQKEEDVIHFCMIGRPNVGKSSLVNACLNQERVIVSNIEGTTRDAIDTLFVRDNQKFCVIDTAGLKKSGKIYEAIDKYAALRALNAIDRSDVCLLVLDGEAGIREQDKNIVGYAVEEGKAIIIVVNKWDLVHKNEKSVNEFTKKIRENFKFLSYAPILFVSAKTKQRIHLLFDEIQRVFNNANKHIPTSIVNEIILDAFAYNPTPDFNGGRLKIFFANQVDTCPPLFILFVNNPDYMHFSYQRYLENKIRERIDFEGTPIKIVCRARE</sequence>
<dbReference type="InterPro" id="IPR005225">
    <property type="entry name" value="Small_GTP-bd"/>
</dbReference>
<reference evidence="11" key="1">
    <citation type="submission" date="2020-10" db="EMBL/GenBank/DDBJ databases">
        <authorList>
            <person name="Gilroy R."/>
        </authorList>
    </citation>
    <scope>NUCLEOTIDE SEQUENCE</scope>
    <source>
        <strain evidence="11">14508</strain>
    </source>
</reference>
<dbReference type="PANTHER" id="PTHR43834">
    <property type="entry name" value="GTPASE DER"/>
    <property type="match status" value="1"/>
</dbReference>
<dbReference type="Gene3D" id="3.30.300.20">
    <property type="match status" value="1"/>
</dbReference>
<comment type="function">
    <text evidence="8">GTPase that plays an essential role in the late steps of ribosome biogenesis.</text>
</comment>
<comment type="similarity">
    <text evidence="1 9">Belongs to the TRAFAC class TrmE-Era-EngA-EngB-Septin-like GTPase superfamily. EngA (Der) GTPase family.</text>
</comment>
<dbReference type="SUPFAM" id="SSF52540">
    <property type="entry name" value="P-loop containing nucleoside triphosphate hydrolases"/>
    <property type="match status" value="2"/>
</dbReference>
<dbReference type="InterPro" id="IPR016484">
    <property type="entry name" value="GTPase_Der"/>
</dbReference>
<dbReference type="InterPro" id="IPR015946">
    <property type="entry name" value="KH_dom-like_a/b"/>
</dbReference>
<evidence type="ECO:0000256" key="9">
    <source>
        <dbReference type="PROSITE-ProRule" id="PRU01049"/>
    </source>
</evidence>
<feature type="domain" description="EngA-type G" evidence="10">
    <location>
        <begin position="116"/>
        <end position="291"/>
    </location>
</feature>
<dbReference type="Pfam" id="PF01926">
    <property type="entry name" value="MMR_HSR1"/>
    <property type="match status" value="2"/>
</dbReference>
<keyword evidence="4" id="KW-0677">Repeat</keyword>
<dbReference type="InterPro" id="IPR027417">
    <property type="entry name" value="P-loop_NTPase"/>
</dbReference>
<evidence type="ECO:0000256" key="7">
    <source>
        <dbReference type="ARBA" id="ARBA00032345"/>
    </source>
</evidence>
<keyword evidence="3" id="KW-0690">Ribosome biogenesis</keyword>
<evidence type="ECO:0000256" key="1">
    <source>
        <dbReference type="ARBA" id="ARBA00008279"/>
    </source>
</evidence>
<dbReference type="GO" id="GO:0043022">
    <property type="term" value="F:ribosome binding"/>
    <property type="evidence" value="ECO:0007669"/>
    <property type="project" value="TreeGrafter"/>
</dbReference>
<dbReference type="Pfam" id="PF14714">
    <property type="entry name" value="KH_dom-like"/>
    <property type="match status" value="1"/>
</dbReference>
<keyword evidence="6" id="KW-0342">GTP-binding</keyword>
<evidence type="ECO:0000256" key="3">
    <source>
        <dbReference type="ARBA" id="ARBA00022517"/>
    </source>
</evidence>
<comment type="caution">
    <text evidence="11">The sequence shown here is derived from an EMBL/GenBank/DDBJ whole genome shotgun (WGS) entry which is preliminary data.</text>
</comment>
<evidence type="ECO:0000256" key="2">
    <source>
        <dbReference type="ARBA" id="ARBA00020953"/>
    </source>
</evidence>
<name>A0A9D1G7P0_9FIRM</name>
<organism evidence="11 12">
    <name type="scientific">Candidatus Caccosoma faecigallinarum</name>
    <dbReference type="NCBI Taxonomy" id="2840720"/>
    <lineage>
        <taxon>Bacteria</taxon>
        <taxon>Bacillati</taxon>
        <taxon>Bacillota</taxon>
        <taxon>Bacillota incertae sedis</taxon>
        <taxon>Candidatus Caccosoma</taxon>
    </lineage>
</organism>
<reference evidence="11" key="2">
    <citation type="journal article" date="2021" name="PeerJ">
        <title>Extensive microbial diversity within the chicken gut microbiome revealed by metagenomics and culture.</title>
        <authorList>
            <person name="Gilroy R."/>
            <person name="Ravi A."/>
            <person name="Getino M."/>
            <person name="Pursley I."/>
            <person name="Horton D.L."/>
            <person name="Alikhan N.F."/>
            <person name="Baker D."/>
            <person name="Gharbi K."/>
            <person name="Hall N."/>
            <person name="Watson M."/>
            <person name="Adriaenssens E.M."/>
            <person name="Foster-Nyarko E."/>
            <person name="Jarju S."/>
            <person name="Secka A."/>
            <person name="Antonio M."/>
            <person name="Oren A."/>
            <person name="Chaudhuri R.R."/>
            <person name="La Ragione R."/>
            <person name="Hildebrand F."/>
            <person name="Pallen M.J."/>
        </authorList>
    </citation>
    <scope>NUCLEOTIDE SEQUENCE</scope>
    <source>
        <strain evidence="11">14508</strain>
    </source>
</reference>
<dbReference type="EMBL" id="DVKI01000014">
    <property type="protein sequence ID" value="HIT16845.1"/>
    <property type="molecule type" value="Genomic_DNA"/>
</dbReference>
<dbReference type="AlphaFoldDB" id="A0A9D1G7P0"/>
<dbReference type="NCBIfam" id="TIGR00231">
    <property type="entry name" value="small_GTP"/>
    <property type="match status" value="1"/>
</dbReference>
<dbReference type="CDD" id="cd01895">
    <property type="entry name" value="EngA2"/>
    <property type="match status" value="1"/>
</dbReference>
<proteinExistence type="inferred from homology"/>
<evidence type="ECO:0000256" key="5">
    <source>
        <dbReference type="ARBA" id="ARBA00022741"/>
    </source>
</evidence>
<accession>A0A9D1G7P0</accession>
<evidence type="ECO:0000256" key="6">
    <source>
        <dbReference type="ARBA" id="ARBA00023134"/>
    </source>
</evidence>
<feature type="non-terminal residue" evidence="11">
    <location>
        <position position="1"/>
    </location>
</feature>
<dbReference type="InterPro" id="IPR031166">
    <property type="entry name" value="G_ENGA"/>
</dbReference>
<dbReference type="InterPro" id="IPR006073">
    <property type="entry name" value="GTP-bd"/>
</dbReference>
<evidence type="ECO:0000256" key="4">
    <source>
        <dbReference type="ARBA" id="ARBA00022737"/>
    </source>
</evidence>
<dbReference type="PROSITE" id="PS51712">
    <property type="entry name" value="G_ENGA"/>
    <property type="match status" value="1"/>
</dbReference>
<dbReference type="Proteomes" id="UP000886893">
    <property type="component" value="Unassembled WGS sequence"/>
</dbReference>
<evidence type="ECO:0000259" key="10">
    <source>
        <dbReference type="PROSITE" id="PS51712"/>
    </source>
</evidence>
<gene>
    <name evidence="11" type="primary">der</name>
    <name evidence="11" type="ORF">IAD04_00475</name>
</gene>
<dbReference type="NCBIfam" id="TIGR03594">
    <property type="entry name" value="GTPase_EngA"/>
    <property type="match status" value="1"/>
</dbReference>